<reference evidence="1 2" key="1">
    <citation type="journal article" date="2016" name="Nat. Commun.">
        <title>Thousands of microbial genomes shed light on interconnected biogeochemical processes in an aquifer system.</title>
        <authorList>
            <person name="Anantharaman K."/>
            <person name="Brown C.T."/>
            <person name="Hug L.A."/>
            <person name="Sharon I."/>
            <person name="Castelle C.J."/>
            <person name="Probst A.J."/>
            <person name="Thomas B.C."/>
            <person name="Singh A."/>
            <person name="Wilkins M.J."/>
            <person name="Karaoz U."/>
            <person name="Brodie E.L."/>
            <person name="Williams K.H."/>
            <person name="Hubbard S.S."/>
            <person name="Banfield J.F."/>
        </authorList>
    </citation>
    <scope>NUCLEOTIDE SEQUENCE [LARGE SCALE GENOMIC DNA]</scope>
</reference>
<accession>A0A1F5P330</accession>
<proteinExistence type="predicted"/>
<name>A0A1F5P330_9BACT</name>
<comment type="caution">
    <text evidence="1">The sequence shown here is derived from an EMBL/GenBank/DDBJ whole genome shotgun (WGS) entry which is preliminary data.</text>
</comment>
<dbReference type="Proteomes" id="UP000176339">
    <property type="component" value="Unassembled WGS sequence"/>
</dbReference>
<protein>
    <submittedName>
        <fullName evidence="1">Uncharacterized protein</fullName>
    </submittedName>
</protein>
<organism evidence="1 2">
    <name type="scientific">Candidatus Doudnabacteria bacterium RIFCSPHIGHO2_01_FULL_49_9</name>
    <dbReference type="NCBI Taxonomy" id="1817827"/>
    <lineage>
        <taxon>Bacteria</taxon>
        <taxon>Candidatus Doudnaibacteriota</taxon>
    </lineage>
</organism>
<dbReference type="EMBL" id="MFEN01000019">
    <property type="protein sequence ID" value="OGE84293.1"/>
    <property type="molecule type" value="Genomic_DNA"/>
</dbReference>
<dbReference type="AlphaFoldDB" id="A0A1F5P330"/>
<gene>
    <name evidence="1" type="ORF">A2846_02020</name>
</gene>
<sequence length="229" mass="26330">MERYQTLKYSSKSRVDRIVEKFESTSIRHQRQLSNLTMLDLEHNHSIIRANVSSYTYLHLLEAFLTGISIQRDRIKTLAGELNPLTVFSPDTTQANLQNMRTSQSALFREIRVFFWWWHSADKIIWTGEKKSGTIKRVNALVDIFGSEFKAVVEPFRKKAKDFTTARNHLEHILDRLASGVSDLGNLKTTGVKRIFTFAGTEFDISDSQLDLIDGLTEVINKHLDKPSN</sequence>
<evidence type="ECO:0000313" key="2">
    <source>
        <dbReference type="Proteomes" id="UP000176339"/>
    </source>
</evidence>
<evidence type="ECO:0000313" key="1">
    <source>
        <dbReference type="EMBL" id="OGE84293.1"/>
    </source>
</evidence>